<reference evidence="6 7" key="1">
    <citation type="journal article" date="2013" name="Nat. Genet.">
        <title>The genome of the hydatid tapeworm Echinococcus granulosus.</title>
        <authorList>
            <person name="Zheng H."/>
            <person name="Zhang W."/>
            <person name="Zhang L."/>
            <person name="Zhang Z."/>
            <person name="Li J."/>
            <person name="Lu G."/>
            <person name="Zhu Y."/>
            <person name="Wang Y."/>
            <person name="Huang Y."/>
            <person name="Liu J."/>
            <person name="Kang H."/>
            <person name="Chen J."/>
            <person name="Wang L."/>
            <person name="Chen A."/>
            <person name="Yu S."/>
            <person name="Gao Z."/>
            <person name="Jin L."/>
            <person name="Gu W."/>
            <person name="Wang Z."/>
            <person name="Zhao L."/>
            <person name="Shi B."/>
            <person name="Wen H."/>
            <person name="Lin R."/>
            <person name="Jones M.K."/>
            <person name="Brejova B."/>
            <person name="Vinar T."/>
            <person name="Zhao G."/>
            <person name="McManus D.P."/>
            <person name="Chen Z."/>
            <person name="Zhou Y."/>
            <person name="Wang S."/>
        </authorList>
    </citation>
    <scope>NUCLEOTIDE SEQUENCE [LARGE SCALE GENOMIC DNA]</scope>
</reference>
<proteinExistence type="predicted"/>
<feature type="compositionally biased region" description="Low complexity" evidence="4">
    <location>
        <begin position="156"/>
        <end position="179"/>
    </location>
</feature>
<keyword evidence="1" id="KW-0479">Metal-binding</keyword>
<feature type="region of interest" description="Disordered" evidence="4">
    <location>
        <begin position="254"/>
        <end position="283"/>
    </location>
</feature>
<dbReference type="InterPro" id="IPR036188">
    <property type="entry name" value="FAD/NAD-bd_sf"/>
</dbReference>
<keyword evidence="2" id="KW-0863">Zinc-finger</keyword>
<dbReference type="Pfam" id="PF13771">
    <property type="entry name" value="zf-HC5HC2H"/>
    <property type="match status" value="1"/>
</dbReference>
<comment type="caution">
    <text evidence="6">The sequence shown here is derived from an EMBL/GenBank/DDBJ whole genome shotgun (WGS) entry which is preliminary data.</text>
</comment>
<dbReference type="STRING" id="6210.W6UAF6"/>
<evidence type="ECO:0000256" key="3">
    <source>
        <dbReference type="ARBA" id="ARBA00022833"/>
    </source>
</evidence>
<feature type="region of interest" description="Disordered" evidence="4">
    <location>
        <begin position="80"/>
        <end position="137"/>
    </location>
</feature>
<accession>W6UAF6</accession>
<feature type="region of interest" description="Disordered" evidence="4">
    <location>
        <begin position="505"/>
        <end position="530"/>
    </location>
</feature>
<dbReference type="PANTHER" id="PTHR10632:SF2">
    <property type="entry name" value="SULFIDE:QUINONE OXIDOREDUCTASE, MITOCHONDRIAL"/>
    <property type="match status" value="1"/>
</dbReference>
<dbReference type="GO" id="GO:0071949">
    <property type="term" value="F:FAD binding"/>
    <property type="evidence" value="ECO:0007669"/>
    <property type="project" value="TreeGrafter"/>
</dbReference>
<feature type="region of interest" description="Disordered" evidence="4">
    <location>
        <begin position="150"/>
        <end position="198"/>
    </location>
</feature>
<dbReference type="GO" id="GO:0005739">
    <property type="term" value="C:mitochondrion"/>
    <property type="evidence" value="ECO:0007669"/>
    <property type="project" value="TreeGrafter"/>
</dbReference>
<feature type="compositionally biased region" description="Polar residues" evidence="4">
    <location>
        <begin position="124"/>
        <end position="137"/>
    </location>
</feature>
<organism evidence="6 7">
    <name type="scientific">Echinococcus granulosus</name>
    <name type="common">Hydatid tapeworm</name>
    <dbReference type="NCBI Taxonomy" id="6210"/>
    <lineage>
        <taxon>Eukaryota</taxon>
        <taxon>Metazoa</taxon>
        <taxon>Spiralia</taxon>
        <taxon>Lophotrochozoa</taxon>
        <taxon>Platyhelminthes</taxon>
        <taxon>Cestoda</taxon>
        <taxon>Eucestoda</taxon>
        <taxon>Cyclophyllidea</taxon>
        <taxon>Taeniidae</taxon>
        <taxon>Echinococcus</taxon>
        <taxon>Echinococcus granulosus group</taxon>
    </lineage>
</organism>
<feature type="compositionally biased region" description="Basic residues" evidence="4">
    <location>
        <begin position="520"/>
        <end position="529"/>
    </location>
</feature>
<evidence type="ECO:0000313" key="7">
    <source>
        <dbReference type="Proteomes" id="UP000019149"/>
    </source>
</evidence>
<name>W6UAF6_ECHGR</name>
<dbReference type="GO" id="GO:0070221">
    <property type="term" value="P:sulfide oxidation, using sulfide:quinone oxidoreductase"/>
    <property type="evidence" value="ECO:0007669"/>
    <property type="project" value="TreeGrafter"/>
</dbReference>
<evidence type="ECO:0000256" key="1">
    <source>
        <dbReference type="ARBA" id="ARBA00022723"/>
    </source>
</evidence>
<dbReference type="Proteomes" id="UP000019149">
    <property type="component" value="Unassembled WGS sequence"/>
</dbReference>
<feature type="region of interest" description="Disordered" evidence="4">
    <location>
        <begin position="212"/>
        <end position="242"/>
    </location>
</feature>
<evidence type="ECO:0000313" key="6">
    <source>
        <dbReference type="EMBL" id="EUB58060.1"/>
    </source>
</evidence>
<dbReference type="PANTHER" id="PTHR10632">
    <property type="entry name" value="SULFIDE:QUINONE OXIDOREDUCTASE"/>
    <property type="match status" value="1"/>
</dbReference>
<feature type="compositionally biased region" description="Low complexity" evidence="4">
    <location>
        <begin position="93"/>
        <end position="103"/>
    </location>
</feature>
<protein>
    <submittedName>
        <fullName evidence="6">Sulfide:quinone oxidoreductase</fullName>
    </submittedName>
</protein>
<evidence type="ECO:0000259" key="5">
    <source>
        <dbReference type="PROSITE" id="PS51805"/>
    </source>
</evidence>
<dbReference type="InterPro" id="IPR013083">
    <property type="entry name" value="Znf_RING/FYVE/PHD"/>
</dbReference>
<dbReference type="EMBL" id="APAU02000069">
    <property type="protein sequence ID" value="EUB58060.1"/>
    <property type="molecule type" value="Genomic_DNA"/>
</dbReference>
<dbReference type="CTD" id="36342795"/>
<dbReference type="KEGG" id="egl:EGR_07080"/>
<dbReference type="InterPro" id="IPR034732">
    <property type="entry name" value="EPHD"/>
</dbReference>
<dbReference type="SUPFAM" id="SSF51905">
    <property type="entry name" value="FAD/NAD(P)-binding domain"/>
    <property type="match status" value="1"/>
</dbReference>
<feature type="compositionally biased region" description="Polar residues" evidence="4">
    <location>
        <begin position="185"/>
        <end position="194"/>
    </location>
</feature>
<sequence>MDRIRTVLQSSLIDSKEIVGRKSRELNMNHQSDGLNQPFVQRSAAGYRDIVPSSLTQPPSKFARNNEENRLDSLYVSMKQNRGSNSPLPPALSPASISPAHSSVFNTSSRPSPAPPVIMEEDGLSNTSNNPPNIAFSTYQNAPILVPKPYEQRNCSSSDSSSSSTSSSSSSNGVSSDLSPIGEASSAQPTQRSNGLPVLEKMPVTFVLPRVTSPTKQPIQPPLKPTEQVNSSEQKKAPSPVAVPNEAVEITSVTTVKKPARKAPAKRRRPQKKRWSRVADSDFETGGKRSAILKRAEESVQKKSAMRKRGARGPYIGVNKASANVNVAEINMQRRYLKSPYFCLCQSSITLESCQSTEPNDEHQIHPAHVINPAITTNENIDCPILRAAAAANAGASSSGGPNHHPFIDKLSPFSPDLHSFFTSSHYKPSLRPGSSTRDARLPEGYSEAACPSWRCVFCAEAPSFLGLGPLYGPYFLAPSTQTRFAPSPSLRLIIKAISPPAGGSISVRSVQQSPPPPQTRKRLGKGKRGAASTTALEGAAAASGAEAHPEANRVGREGEVWFHLECVLWAPGTHIQGDGKIAGLDDAVIMALETVCSHCKKHGAILSCRNHGCNLCYHYNCARLAGYTTMAALVSSLLLKVQPNWFRVEGSVRKVAMLATSGKNHYQVLIAGGGTGGCTVAARLRGVLPAGAVGVIEPHEHHYYQGAWTLVGAGITDLSQTRIPTREAIPNNAEWIEDKIVGFDPENNKVTVSGGREYLINLDLAVIAGTLEAYLNLTRPIRRERVRARRPKTSEKVEIPENGSRVSGVAASPVAQVLVRIWKGLFSYGTTL</sequence>
<feature type="compositionally biased region" description="Basic residues" evidence="4">
    <location>
        <begin position="258"/>
        <end position="276"/>
    </location>
</feature>
<dbReference type="GO" id="GO:0070224">
    <property type="term" value="F:sulfide:quinone oxidoreductase activity"/>
    <property type="evidence" value="ECO:0007669"/>
    <property type="project" value="TreeGrafter"/>
</dbReference>
<keyword evidence="3" id="KW-0862">Zinc</keyword>
<dbReference type="AlphaFoldDB" id="W6UAF6"/>
<dbReference type="OMA" id="ECVLWAP"/>
<dbReference type="RefSeq" id="XP_024349256.1">
    <property type="nucleotide sequence ID" value="XM_024496329.1"/>
</dbReference>
<dbReference type="Gene3D" id="3.30.40.10">
    <property type="entry name" value="Zinc/RING finger domain, C3HC4 (zinc finger)"/>
    <property type="match status" value="1"/>
</dbReference>
<keyword evidence="7" id="KW-1185">Reference proteome</keyword>
<dbReference type="OrthoDB" id="6267224at2759"/>
<dbReference type="PROSITE" id="PS51805">
    <property type="entry name" value="EPHD"/>
    <property type="match status" value="1"/>
</dbReference>
<dbReference type="Gene3D" id="3.50.50.100">
    <property type="match status" value="1"/>
</dbReference>
<gene>
    <name evidence="6" type="ORF">EGR_07080</name>
</gene>
<feature type="domain" description="PHD-type" evidence="5">
    <location>
        <begin position="534"/>
        <end position="664"/>
    </location>
</feature>
<dbReference type="SMR" id="W6UAF6"/>
<evidence type="ECO:0000256" key="2">
    <source>
        <dbReference type="ARBA" id="ARBA00022771"/>
    </source>
</evidence>
<dbReference type="InterPro" id="IPR015904">
    <property type="entry name" value="Sulphide_quinone_reductase"/>
</dbReference>
<evidence type="ECO:0000256" key="4">
    <source>
        <dbReference type="SAM" id="MobiDB-lite"/>
    </source>
</evidence>
<dbReference type="GO" id="GO:0008270">
    <property type="term" value="F:zinc ion binding"/>
    <property type="evidence" value="ECO:0007669"/>
    <property type="project" value="UniProtKB-KW"/>
</dbReference>
<dbReference type="GeneID" id="36342795"/>